<dbReference type="Gene3D" id="3.90.550.10">
    <property type="entry name" value="Spore Coat Polysaccharide Biosynthesis Protein SpsA, Chain A"/>
    <property type="match status" value="1"/>
</dbReference>
<dbReference type="RefSeq" id="WP_082077737.1">
    <property type="nucleotide sequence ID" value="NZ_FO082820.1"/>
</dbReference>
<dbReference type="CDD" id="cd04186">
    <property type="entry name" value="GT_2_like_c"/>
    <property type="match status" value="1"/>
</dbReference>
<evidence type="ECO:0000313" key="1">
    <source>
        <dbReference type="EMBL" id="CCF21070.1"/>
    </source>
</evidence>
<dbReference type="AlphaFoldDB" id="L0NJ11"/>
<gene>
    <name evidence="1" type="ORF">NT26_3347</name>
</gene>
<proteinExistence type="predicted"/>
<dbReference type="SUPFAM" id="SSF53448">
    <property type="entry name" value="Nucleotide-diphospho-sugar transferases"/>
    <property type="match status" value="1"/>
</dbReference>
<dbReference type="PANTHER" id="PTHR43179:SF7">
    <property type="entry name" value="RHAMNOSYLTRANSFERASE WBBL"/>
    <property type="match status" value="1"/>
</dbReference>
<accession>L0NJ11</accession>
<protein>
    <submittedName>
        <fullName evidence="1">Glycosyl transferase, group 2 family protein</fullName>
    </submittedName>
</protein>
<dbReference type="Proteomes" id="UP000010792">
    <property type="component" value="Chromosome"/>
</dbReference>
<keyword evidence="1" id="KW-0808">Transferase</keyword>
<dbReference type="InterPro" id="IPR029044">
    <property type="entry name" value="Nucleotide-diphossugar_trans"/>
</dbReference>
<evidence type="ECO:0000313" key="2">
    <source>
        <dbReference type="Proteomes" id="UP000010792"/>
    </source>
</evidence>
<dbReference type="EMBL" id="FO082820">
    <property type="protein sequence ID" value="CCF21070.1"/>
    <property type="molecule type" value="Genomic_DNA"/>
</dbReference>
<reference evidence="1 2" key="1">
    <citation type="journal article" date="2013" name="Genome Biol. Evol.">
        <title>Life in an arsenic-containing gold mine: genome and physiology of the autotrophic arsenite-oxidizing bacterium rhizobium sp. NT-26.</title>
        <authorList>
            <person name="Andres J."/>
            <person name="Arsene-Ploetze F."/>
            <person name="Barbe V."/>
            <person name="Brochier-Armanet C."/>
            <person name="Cleiss-Arnold J."/>
            <person name="Coppee J.Y."/>
            <person name="Dillies M.A."/>
            <person name="Geist"/>
            <person name="L"/>
            <person name="Joublin A."/>
            <person name="Koechler S."/>
            <person name="Lassalle F."/>
            <person name="Marchal M."/>
            <person name="Medigue C."/>
            <person name="Muller D."/>
            <person name="Nesme X."/>
            <person name="Plewniak F."/>
            <person name="Proux C."/>
            <person name="Ramirez-Bahena M.H."/>
            <person name="Schenowitz C."/>
            <person name="Sismeiro O."/>
            <person name="Vallenet D."/>
            <person name="Santini J.M."/>
            <person name="Bertin P.N."/>
        </authorList>
    </citation>
    <scope>NUCLEOTIDE SEQUENCE [LARGE SCALE GENOMIC DNA]</scope>
    <source>
        <strain evidence="1 2">NT-26</strain>
    </source>
</reference>
<dbReference type="PANTHER" id="PTHR43179">
    <property type="entry name" value="RHAMNOSYLTRANSFERASE WBBL"/>
    <property type="match status" value="1"/>
</dbReference>
<name>L0NJ11_9HYPH</name>
<dbReference type="OrthoDB" id="9771846at2"/>
<dbReference type="STRING" id="1125847.NT26_3347"/>
<keyword evidence="2" id="KW-1185">Reference proteome</keyword>
<dbReference type="GO" id="GO:0016740">
    <property type="term" value="F:transferase activity"/>
    <property type="evidence" value="ECO:0007669"/>
    <property type="project" value="UniProtKB-KW"/>
</dbReference>
<dbReference type="KEGG" id="rht:NT26_3347"/>
<sequence>MSARLIIVIVNYRTGALAVDCLTSLFAGTLPSETYVVVADAASGDDSVPTLEKAISQNSWAEAVLMLPLQDNRGFSASNNCALEAAIGRFGRPRYVLFLNPDTLVRPGALQALLDFLNIHPRAGIVGAHLEDPDGTPQACAFRFPTVLGELESEARIGLLSRLLSMWRIAPKLPDLPARVDWVSGAALLAKMELLEDTGGFDPDYFLYFEEVDLCLRAARNGWECWHVPDSHIVHLVGQSTGVTRKMLPSRRPPYWFRSRQRFFVKHYGRGYMALSDLAWAAGQTLWHLRLVLTRRGQTVDPPHLFKDFVRHSVTFHFRPARSRASLPLSIDAGWARWAVIKRSSK</sequence>
<dbReference type="Pfam" id="PF13641">
    <property type="entry name" value="Glyco_tranf_2_3"/>
    <property type="match status" value="1"/>
</dbReference>
<organism evidence="1 2">
    <name type="scientific">Pseudorhizobium banfieldiae</name>
    <dbReference type="NCBI Taxonomy" id="1125847"/>
    <lineage>
        <taxon>Bacteria</taxon>
        <taxon>Pseudomonadati</taxon>
        <taxon>Pseudomonadota</taxon>
        <taxon>Alphaproteobacteria</taxon>
        <taxon>Hyphomicrobiales</taxon>
        <taxon>Rhizobiaceae</taxon>
        <taxon>Rhizobium/Agrobacterium group</taxon>
        <taxon>Pseudorhizobium</taxon>
    </lineage>
</organism>